<organism evidence="3 4">
    <name type="scientific">Phyllosticta citriasiana</name>
    <dbReference type="NCBI Taxonomy" id="595635"/>
    <lineage>
        <taxon>Eukaryota</taxon>
        <taxon>Fungi</taxon>
        <taxon>Dikarya</taxon>
        <taxon>Ascomycota</taxon>
        <taxon>Pezizomycotina</taxon>
        <taxon>Dothideomycetes</taxon>
        <taxon>Dothideomycetes incertae sedis</taxon>
        <taxon>Botryosphaeriales</taxon>
        <taxon>Phyllostictaceae</taxon>
        <taxon>Phyllosticta</taxon>
    </lineage>
</organism>
<protein>
    <submittedName>
        <fullName evidence="3">AMMECR1 domain-containing protein</fullName>
    </submittedName>
</protein>
<feature type="domain" description="AMMECR1" evidence="2">
    <location>
        <begin position="125"/>
        <end position="324"/>
    </location>
</feature>
<dbReference type="InterPro" id="IPR027485">
    <property type="entry name" value="AMMECR1_N"/>
</dbReference>
<dbReference type="Gene3D" id="3.30.700.20">
    <property type="entry name" value="Hypothetical protein ph0010, domain 1"/>
    <property type="match status" value="1"/>
</dbReference>
<dbReference type="PANTHER" id="PTHR13016">
    <property type="entry name" value="AMMECR1 HOMOLOG"/>
    <property type="match status" value="1"/>
</dbReference>
<dbReference type="EMBL" id="JBBPHU010000002">
    <property type="protein sequence ID" value="KAK7521452.1"/>
    <property type="molecule type" value="Genomic_DNA"/>
</dbReference>
<evidence type="ECO:0000313" key="3">
    <source>
        <dbReference type="EMBL" id="KAK7521452.1"/>
    </source>
</evidence>
<dbReference type="InterPro" id="IPR023473">
    <property type="entry name" value="AMMECR1"/>
</dbReference>
<evidence type="ECO:0000313" key="4">
    <source>
        <dbReference type="Proteomes" id="UP001363622"/>
    </source>
</evidence>
<feature type="region of interest" description="Disordered" evidence="1">
    <location>
        <begin position="35"/>
        <end position="166"/>
    </location>
</feature>
<comment type="caution">
    <text evidence="3">The sequence shown here is derived from an EMBL/GenBank/DDBJ whole genome shotgun (WGS) entry which is preliminary data.</text>
</comment>
<dbReference type="PANTHER" id="PTHR13016:SF0">
    <property type="entry name" value="AMME SYNDROME CANDIDATE GENE 1 PROTEIN"/>
    <property type="match status" value="1"/>
</dbReference>
<keyword evidence="4" id="KW-1185">Reference proteome</keyword>
<proteinExistence type="predicted"/>
<name>A0ABR1KY10_9PEZI</name>
<sequence>MATLAHCAYCFESLSASLEKRQPLSLAQVEELWEKYTSSTGGGQTGEGEDEEEEGDDDLDHEDEDMTDEHPTTAAAAALKPPPAISRLVGGGSRTNSPASASASTNTSSSSIPSTSTSSSTASSRSSAPTAASSRSSIFSALRRSTRTDDAEQQQQQQQAISPTEAHPLFVTWNTVSRGGSKSLRGCIGTFEAQELADGLRSYALTSAFDDSRFPPITSRELPTLSCSVTLLTNFQPASSALSWELGRHGLRISFTYHGRRYGATYLPDVAKEQGWTKEETVVSLMRKAGWSGRRDDWKSVPLNVVTYEGRKSSLAWEEWRRWREWCSLRLGKD</sequence>
<gene>
    <name evidence="3" type="ORF">IWZ03DRAFT_398023</name>
</gene>
<evidence type="ECO:0000256" key="1">
    <source>
        <dbReference type="SAM" id="MobiDB-lite"/>
    </source>
</evidence>
<dbReference type="Pfam" id="PF01871">
    <property type="entry name" value="AMMECR1"/>
    <property type="match status" value="1"/>
</dbReference>
<feature type="compositionally biased region" description="Acidic residues" evidence="1">
    <location>
        <begin position="47"/>
        <end position="67"/>
    </location>
</feature>
<dbReference type="Proteomes" id="UP001363622">
    <property type="component" value="Unassembled WGS sequence"/>
</dbReference>
<reference evidence="3 4" key="1">
    <citation type="submission" date="2024-04" db="EMBL/GenBank/DDBJ databases">
        <title>Phyllosticta paracitricarpa is synonymous to the EU quarantine fungus P. citricarpa based on phylogenomic analyses.</title>
        <authorList>
            <consortium name="Lawrence Berkeley National Laboratory"/>
            <person name="Van Ingen-Buijs V.A."/>
            <person name="Van Westerhoven A.C."/>
            <person name="Haridas S."/>
            <person name="Skiadas P."/>
            <person name="Martin F."/>
            <person name="Groenewald J.Z."/>
            <person name="Crous P.W."/>
            <person name="Seidl M.F."/>
        </authorList>
    </citation>
    <scope>NUCLEOTIDE SEQUENCE [LARGE SCALE GENOMIC DNA]</scope>
    <source>
        <strain evidence="3 4">CBS 123371</strain>
    </source>
</reference>
<dbReference type="InterPro" id="IPR036071">
    <property type="entry name" value="AMMECR1_dom_sf"/>
</dbReference>
<accession>A0ABR1KY10</accession>
<evidence type="ECO:0000259" key="2">
    <source>
        <dbReference type="PROSITE" id="PS51112"/>
    </source>
</evidence>
<dbReference type="InterPro" id="IPR002733">
    <property type="entry name" value="AMMECR1_domain"/>
</dbReference>
<dbReference type="NCBIfam" id="TIGR00296">
    <property type="entry name" value="TIGR00296 family protein"/>
    <property type="match status" value="1"/>
</dbReference>
<feature type="compositionally biased region" description="Low complexity" evidence="1">
    <location>
        <begin position="94"/>
        <end position="138"/>
    </location>
</feature>
<dbReference type="SUPFAM" id="SSF143447">
    <property type="entry name" value="AMMECR1-like"/>
    <property type="match status" value="1"/>
</dbReference>
<dbReference type="PROSITE" id="PS51112">
    <property type="entry name" value="AMMECR1"/>
    <property type="match status" value="1"/>
</dbReference>